<dbReference type="PANTHER" id="PTHR43162:SF1">
    <property type="entry name" value="PRESTALK A DIFFERENTIATION PROTEIN A"/>
    <property type="match status" value="1"/>
</dbReference>
<dbReference type="PANTHER" id="PTHR43162">
    <property type="match status" value="1"/>
</dbReference>
<name>A0A942E6F9_9HYPH</name>
<dbReference type="InterPro" id="IPR008030">
    <property type="entry name" value="NmrA-like"/>
</dbReference>
<gene>
    <name evidence="3" type="ORF">KD146_06680</name>
</gene>
<feature type="domain" description="NAD-dependent epimerase/dehydratase" evidence="1">
    <location>
        <begin position="6"/>
        <end position="44"/>
    </location>
</feature>
<evidence type="ECO:0000259" key="2">
    <source>
        <dbReference type="Pfam" id="PF05368"/>
    </source>
</evidence>
<dbReference type="InterPro" id="IPR036291">
    <property type="entry name" value="NAD(P)-bd_dom_sf"/>
</dbReference>
<accession>A0A942E6F9</accession>
<protein>
    <submittedName>
        <fullName evidence="3">NAD(P)H-binding protein</fullName>
    </submittedName>
</protein>
<dbReference type="Proteomes" id="UP000678281">
    <property type="component" value="Unassembled WGS sequence"/>
</dbReference>
<sequence length="275" mass="29392">MSSIPILVIGATGKIGSRVAARLTQAGYPVRPASRRSTPAFDWDDRTTWAATLAGAETAFVSYVPDLAEDGAPQAIQAFTDLAVAAGLKRLVLLSGRGETNALRSEDILMAAPIETTIVRASWFFQNFSEGTLLPSVLSGTIAMPAGDRREPFIDADDVADVAVAALTDPRHANQRYEITGPRLLTFAEAAAVIAATAGIELQYLPITLEQFHAALLPELGQRYADLLTRLCQEVFDGRNEALADGVQRALGRPPRDFADYVTATAASGVWHRAA</sequence>
<dbReference type="Gene3D" id="3.40.50.720">
    <property type="entry name" value="NAD(P)-binding Rossmann-like Domain"/>
    <property type="match status" value="1"/>
</dbReference>
<dbReference type="Pfam" id="PF01370">
    <property type="entry name" value="Epimerase"/>
    <property type="match status" value="1"/>
</dbReference>
<dbReference type="SUPFAM" id="SSF51735">
    <property type="entry name" value="NAD(P)-binding Rossmann-fold domains"/>
    <property type="match status" value="1"/>
</dbReference>
<dbReference type="EMBL" id="JAGXTP010000001">
    <property type="protein sequence ID" value="MBS3848381.1"/>
    <property type="molecule type" value="Genomic_DNA"/>
</dbReference>
<keyword evidence="4" id="KW-1185">Reference proteome</keyword>
<proteinExistence type="predicted"/>
<evidence type="ECO:0000313" key="4">
    <source>
        <dbReference type="Proteomes" id="UP000678281"/>
    </source>
</evidence>
<dbReference type="Pfam" id="PF05368">
    <property type="entry name" value="NmrA"/>
    <property type="match status" value="1"/>
</dbReference>
<dbReference type="InterPro" id="IPR051604">
    <property type="entry name" value="Ergot_Alk_Oxidoreductase"/>
</dbReference>
<evidence type="ECO:0000313" key="3">
    <source>
        <dbReference type="EMBL" id="MBS3848381.1"/>
    </source>
</evidence>
<feature type="domain" description="NmrA-like" evidence="2">
    <location>
        <begin position="109"/>
        <end position="219"/>
    </location>
</feature>
<dbReference type="AlphaFoldDB" id="A0A942E6F9"/>
<organism evidence="3 4">
    <name type="scientific">Devosia litorisediminis</name>
    <dbReference type="NCBI Taxonomy" id="2829817"/>
    <lineage>
        <taxon>Bacteria</taxon>
        <taxon>Pseudomonadati</taxon>
        <taxon>Pseudomonadota</taxon>
        <taxon>Alphaproteobacteria</taxon>
        <taxon>Hyphomicrobiales</taxon>
        <taxon>Devosiaceae</taxon>
        <taxon>Devosia</taxon>
    </lineage>
</organism>
<evidence type="ECO:0000259" key="1">
    <source>
        <dbReference type="Pfam" id="PF01370"/>
    </source>
</evidence>
<comment type="caution">
    <text evidence="3">The sequence shown here is derived from an EMBL/GenBank/DDBJ whole genome shotgun (WGS) entry which is preliminary data.</text>
</comment>
<dbReference type="RefSeq" id="WP_212657932.1">
    <property type="nucleotide sequence ID" value="NZ_JAGXTP010000001.1"/>
</dbReference>
<reference evidence="3" key="1">
    <citation type="submission" date="2021-04" db="EMBL/GenBank/DDBJ databases">
        <title>Devosia litorisediminis sp. nov., isolated from a sand dune.</title>
        <authorList>
            <person name="Park S."/>
            <person name="Yoon J.-H."/>
        </authorList>
    </citation>
    <scope>NUCLEOTIDE SEQUENCE</scope>
    <source>
        <strain evidence="3">BSSL-BM10</strain>
    </source>
</reference>
<dbReference type="Gene3D" id="3.90.25.10">
    <property type="entry name" value="UDP-galactose 4-epimerase, domain 1"/>
    <property type="match status" value="1"/>
</dbReference>
<dbReference type="InterPro" id="IPR001509">
    <property type="entry name" value="Epimerase_deHydtase"/>
</dbReference>